<dbReference type="PANTHER" id="PTHR19818:SF139">
    <property type="entry name" value="PAIR-RULE PROTEIN ODD-PAIRED"/>
    <property type="match status" value="1"/>
</dbReference>
<comment type="caution">
    <text evidence="8">The sequence shown here is derived from an EMBL/GenBank/DDBJ whole genome shotgun (WGS) entry which is preliminary data.</text>
</comment>
<evidence type="ECO:0000259" key="7">
    <source>
        <dbReference type="PROSITE" id="PS50157"/>
    </source>
</evidence>
<evidence type="ECO:0000256" key="4">
    <source>
        <dbReference type="ARBA" id="ARBA00022833"/>
    </source>
</evidence>
<dbReference type="PROSITE" id="PS50157">
    <property type="entry name" value="ZINC_FINGER_C2H2_2"/>
    <property type="match status" value="1"/>
</dbReference>
<dbReference type="STRING" id="2082308.A0A2K1R3X6"/>
<dbReference type="InterPro" id="IPR050329">
    <property type="entry name" value="GLI_C2H2-zinc-finger"/>
</dbReference>
<evidence type="ECO:0000256" key="6">
    <source>
        <dbReference type="SAM" id="MobiDB-lite"/>
    </source>
</evidence>
<feature type="compositionally biased region" description="Polar residues" evidence="6">
    <location>
        <begin position="152"/>
        <end position="167"/>
    </location>
</feature>
<dbReference type="GO" id="GO:0045944">
    <property type="term" value="P:positive regulation of transcription by RNA polymerase II"/>
    <property type="evidence" value="ECO:0007669"/>
    <property type="project" value="UniProtKB-ARBA"/>
</dbReference>
<feature type="domain" description="C2H2-type" evidence="7">
    <location>
        <begin position="284"/>
        <end position="314"/>
    </location>
</feature>
<dbReference type="InterPro" id="IPR013087">
    <property type="entry name" value="Znf_C2H2_type"/>
</dbReference>
<dbReference type="InParanoid" id="A0A2K1R3X6"/>
<keyword evidence="2" id="KW-0677">Repeat</keyword>
<dbReference type="GO" id="GO:0000981">
    <property type="term" value="F:DNA-binding transcription factor activity, RNA polymerase II-specific"/>
    <property type="evidence" value="ECO:0007669"/>
    <property type="project" value="TreeGrafter"/>
</dbReference>
<dbReference type="OrthoDB" id="654211at2759"/>
<dbReference type="Proteomes" id="UP000243797">
    <property type="component" value="Unassembled WGS sequence"/>
</dbReference>
<evidence type="ECO:0000313" key="9">
    <source>
        <dbReference type="Proteomes" id="UP000243797"/>
    </source>
</evidence>
<gene>
    <name evidence="8" type="ORF">CAC42_592</name>
</gene>
<dbReference type="GO" id="GO:0005634">
    <property type="term" value="C:nucleus"/>
    <property type="evidence" value="ECO:0007669"/>
    <property type="project" value="UniProtKB-ARBA"/>
</dbReference>
<evidence type="ECO:0000256" key="2">
    <source>
        <dbReference type="ARBA" id="ARBA00022737"/>
    </source>
</evidence>
<keyword evidence="9" id="KW-1185">Reference proteome</keyword>
<sequence>MLSTIQPTIIRSTEYDDDFGRDYHSGRLSFDMSNLPHQYRQYSHQGDDGQRAMSYPQPTTSYTTPSTMAAAGSSGSYPSSTHAYSMPFYSPPQQNVTYGAQQPYLPPAQQYPGYSTPMAGPSSGYTYYDQSLPNYSAVPSSSHAPFPDYDQSMRQVLPPTSSPQFLQPSEPAGADRRVSRSTSLASNASSVTYQAHGDYSRSTSPSAQEMANWGYRNETGTWSCAFPGCSSKSTFQRGCDLRKHYRRHTKTLFCRQAGCPQATEGGFSSKKDRARHEAKHNPQIHCEWPGCDRLFSRVDNMKDHVRRIHKKDHAKGHP</sequence>
<evidence type="ECO:0000256" key="5">
    <source>
        <dbReference type="PROSITE-ProRule" id="PRU00042"/>
    </source>
</evidence>
<dbReference type="SMART" id="SM00355">
    <property type="entry name" value="ZnF_C2H2"/>
    <property type="match status" value="3"/>
</dbReference>
<dbReference type="PANTHER" id="PTHR19818">
    <property type="entry name" value="ZINC FINGER PROTEIN ZIC AND GLI"/>
    <property type="match status" value="1"/>
</dbReference>
<evidence type="ECO:0000313" key="8">
    <source>
        <dbReference type="EMBL" id="PNS21994.1"/>
    </source>
</evidence>
<dbReference type="GO" id="GO:0008270">
    <property type="term" value="F:zinc ion binding"/>
    <property type="evidence" value="ECO:0007669"/>
    <property type="project" value="UniProtKB-KW"/>
</dbReference>
<proteinExistence type="predicted"/>
<feature type="compositionally biased region" description="Low complexity" evidence="6">
    <location>
        <begin position="180"/>
        <end position="192"/>
    </location>
</feature>
<feature type="region of interest" description="Disordered" evidence="6">
    <location>
        <begin position="138"/>
        <end position="206"/>
    </location>
</feature>
<organism evidence="8 9">
    <name type="scientific">Sphaceloma murrayae</name>
    <dbReference type="NCBI Taxonomy" id="2082308"/>
    <lineage>
        <taxon>Eukaryota</taxon>
        <taxon>Fungi</taxon>
        <taxon>Dikarya</taxon>
        <taxon>Ascomycota</taxon>
        <taxon>Pezizomycotina</taxon>
        <taxon>Dothideomycetes</taxon>
        <taxon>Dothideomycetidae</taxon>
        <taxon>Myriangiales</taxon>
        <taxon>Elsinoaceae</taxon>
        <taxon>Sphaceloma</taxon>
    </lineage>
</organism>
<protein>
    <recommendedName>
        <fullName evidence="7">C2H2-type domain-containing protein</fullName>
    </recommendedName>
</protein>
<keyword evidence="4" id="KW-0862">Zinc</keyword>
<dbReference type="SUPFAM" id="SSF57667">
    <property type="entry name" value="beta-beta-alpha zinc fingers"/>
    <property type="match status" value="1"/>
</dbReference>
<evidence type="ECO:0000256" key="1">
    <source>
        <dbReference type="ARBA" id="ARBA00022723"/>
    </source>
</evidence>
<keyword evidence="3 5" id="KW-0863">Zinc-finger</keyword>
<keyword evidence="1" id="KW-0479">Metal-binding</keyword>
<dbReference type="AlphaFoldDB" id="A0A2K1R3X6"/>
<dbReference type="GO" id="GO:0000978">
    <property type="term" value="F:RNA polymerase II cis-regulatory region sequence-specific DNA binding"/>
    <property type="evidence" value="ECO:0007669"/>
    <property type="project" value="TreeGrafter"/>
</dbReference>
<accession>A0A2K1R3X6</accession>
<name>A0A2K1R3X6_9PEZI</name>
<reference evidence="8 9" key="1">
    <citation type="submission" date="2017-06" db="EMBL/GenBank/DDBJ databases">
        <title>Draft genome sequence of a variant of Elsinoe murrayae.</title>
        <authorList>
            <person name="Cheng Q."/>
        </authorList>
    </citation>
    <scope>NUCLEOTIDE SEQUENCE [LARGE SCALE GENOMIC DNA]</scope>
    <source>
        <strain evidence="8 9">CQ-2017a</strain>
    </source>
</reference>
<evidence type="ECO:0000256" key="3">
    <source>
        <dbReference type="ARBA" id="ARBA00022771"/>
    </source>
</evidence>
<dbReference type="InterPro" id="IPR036236">
    <property type="entry name" value="Znf_C2H2_sf"/>
</dbReference>
<dbReference type="PROSITE" id="PS00028">
    <property type="entry name" value="ZINC_FINGER_C2H2_1"/>
    <property type="match status" value="1"/>
</dbReference>
<dbReference type="EMBL" id="NKHZ01000001">
    <property type="protein sequence ID" value="PNS21994.1"/>
    <property type="molecule type" value="Genomic_DNA"/>
</dbReference>
<dbReference type="Gene3D" id="3.30.160.60">
    <property type="entry name" value="Classic Zinc Finger"/>
    <property type="match status" value="1"/>
</dbReference>